<protein>
    <recommendedName>
        <fullName evidence="3">DUF1269 domain-containing protein</fullName>
    </recommendedName>
</protein>
<dbReference type="RefSeq" id="WP_183345099.1">
    <property type="nucleotide sequence ID" value="NZ_JACHNU010000008.1"/>
</dbReference>
<dbReference type="EMBL" id="JACHNU010000008">
    <property type="protein sequence ID" value="MBB4664774.1"/>
    <property type="molecule type" value="Genomic_DNA"/>
</dbReference>
<dbReference type="AlphaFoldDB" id="A0A840IL91"/>
<evidence type="ECO:0000313" key="1">
    <source>
        <dbReference type="EMBL" id="MBB4664774.1"/>
    </source>
</evidence>
<evidence type="ECO:0008006" key="3">
    <source>
        <dbReference type="Google" id="ProtNLM"/>
    </source>
</evidence>
<reference evidence="1 2" key="1">
    <citation type="submission" date="2020-08" db="EMBL/GenBank/DDBJ databases">
        <title>Genomic Encyclopedia of Archaeal and Bacterial Type Strains, Phase II (KMG-II): from individual species to whole genera.</title>
        <authorList>
            <person name="Goeker M."/>
        </authorList>
    </citation>
    <scope>NUCLEOTIDE SEQUENCE [LARGE SCALE GENOMIC DNA]</scope>
    <source>
        <strain evidence="1 2">DSM 23288</strain>
    </source>
</reference>
<dbReference type="Pfam" id="PF19850">
    <property type="entry name" value="DUF6325"/>
    <property type="match status" value="1"/>
</dbReference>
<evidence type="ECO:0000313" key="2">
    <source>
        <dbReference type="Proteomes" id="UP000585272"/>
    </source>
</evidence>
<dbReference type="Proteomes" id="UP000585272">
    <property type="component" value="Unassembled WGS sequence"/>
</dbReference>
<proteinExistence type="predicted"/>
<keyword evidence="2" id="KW-1185">Reference proteome</keyword>
<organism evidence="1 2">
    <name type="scientific">Conexibacter arvalis</name>
    <dbReference type="NCBI Taxonomy" id="912552"/>
    <lineage>
        <taxon>Bacteria</taxon>
        <taxon>Bacillati</taxon>
        <taxon>Actinomycetota</taxon>
        <taxon>Thermoleophilia</taxon>
        <taxon>Solirubrobacterales</taxon>
        <taxon>Conexibacteraceae</taxon>
        <taxon>Conexibacter</taxon>
    </lineage>
</organism>
<comment type="caution">
    <text evidence="1">The sequence shown here is derived from an EMBL/GenBank/DDBJ whole genome shotgun (WGS) entry which is preliminary data.</text>
</comment>
<dbReference type="InterPro" id="IPR046288">
    <property type="entry name" value="DUF6325"/>
</dbReference>
<accession>A0A840IL91</accession>
<name>A0A840IL91_9ACTN</name>
<gene>
    <name evidence="1" type="ORF">BDZ31_004389</name>
</gene>
<sequence length="153" mass="15910">MDDAAERHDDALGPVDVAVIAYPAGAPMTGEAVPLLLDLVERGIVRVLDVLFVRKEADGTFAGFDATDLTEEGVGDFVAFEGASSGLLGDDDARQVADAIEPGSAAVAIAYENRWAAPFVAAVRRNGGIPVAFERIPVQDLLDALDAAESATI</sequence>